<reference evidence="14 15" key="1">
    <citation type="submission" date="2015-09" db="EMBL/GenBank/DDBJ databases">
        <title>Host preference determinants of Valsa canker pathogens revealed by comparative genomics.</title>
        <authorList>
            <person name="Yin Z."/>
            <person name="Huang L."/>
        </authorList>
    </citation>
    <scope>NUCLEOTIDE SEQUENCE [LARGE SCALE GENOMIC DNA]</scope>
    <source>
        <strain evidence="14 15">YSFL</strain>
    </source>
</reference>
<name>A0A423VC97_CYTCH</name>
<feature type="transmembrane region" description="Helical" evidence="12">
    <location>
        <begin position="249"/>
        <end position="270"/>
    </location>
</feature>
<organism evidence="14 15">
    <name type="scientific">Cytospora chrysosperma</name>
    <name type="common">Cytospora canker fungus</name>
    <name type="synonym">Sphaeria chrysosperma</name>
    <dbReference type="NCBI Taxonomy" id="252740"/>
    <lineage>
        <taxon>Eukaryota</taxon>
        <taxon>Fungi</taxon>
        <taxon>Dikarya</taxon>
        <taxon>Ascomycota</taxon>
        <taxon>Pezizomycotina</taxon>
        <taxon>Sordariomycetes</taxon>
        <taxon>Sordariomycetidae</taxon>
        <taxon>Diaporthales</taxon>
        <taxon>Cytosporaceae</taxon>
        <taxon>Cytospora</taxon>
    </lineage>
</organism>
<keyword evidence="15" id="KW-1185">Reference proteome</keyword>
<keyword evidence="8 12" id="KW-0256">Endoplasmic reticulum</keyword>
<evidence type="ECO:0000313" key="14">
    <source>
        <dbReference type="EMBL" id="ROV88590.1"/>
    </source>
</evidence>
<dbReference type="Pfam" id="PF03901">
    <property type="entry name" value="Glyco_transf_22"/>
    <property type="match status" value="1"/>
</dbReference>
<dbReference type="InterPro" id="IPR005599">
    <property type="entry name" value="GPI_mannosylTrfase"/>
</dbReference>
<keyword evidence="6" id="KW-0808">Transferase</keyword>
<evidence type="ECO:0000256" key="1">
    <source>
        <dbReference type="ARBA" id="ARBA00004477"/>
    </source>
</evidence>
<evidence type="ECO:0000256" key="6">
    <source>
        <dbReference type="ARBA" id="ARBA00022679"/>
    </source>
</evidence>
<evidence type="ECO:0000256" key="5">
    <source>
        <dbReference type="ARBA" id="ARBA00022676"/>
    </source>
</evidence>
<dbReference type="GO" id="GO:0006506">
    <property type="term" value="P:GPI anchor biosynthetic process"/>
    <property type="evidence" value="ECO:0007669"/>
    <property type="project" value="UniProtKB-UniPathway"/>
</dbReference>
<protein>
    <recommendedName>
        <fullName evidence="12">Mannosyltransferase</fullName>
        <ecNumber evidence="12">2.4.1.-</ecNumber>
    </recommendedName>
</protein>
<evidence type="ECO:0000256" key="8">
    <source>
        <dbReference type="ARBA" id="ARBA00022824"/>
    </source>
</evidence>
<sequence length="647" mass="71649">MSAHEARQLHSQHGLPIQLSNVLIGLVALRLLNTLCTGQTFFQPDEYFQALEPAWNLAFGPDSGAWMTWEWKYHLRSSLHPALFAVAYAVADKFMAVLPCLPSFRASVLAVLPKLVQAGLAVLADLYTWKLAEKVYGQGSRSAWSALCVTVLSPWQWYCSTRTFSNSLEMTLTIMALNYWPWELLGDSSEPHGGFSARRGRLTSLRASLLLAAIAVLLRPTNVLIWGTVALVTLTRLGMRGKTPITSRVVFVLLREAILCGSAALALSAVSDRLYFGAWTFPPYHWLHFNLSQDLAVFYGEMAWHYYLSQGITQLTMTFLPFALVGLYTFTISSVPSATALQSNALRTLSFTVITTIAVLSLIAHKEVRFIYPLLPILHILAAPSFASFFSASPGRQPSQAKIALLAGLIFVNLIIATYLSLFHAAAPISVMHFLRHRYERDHPDRLGLHPSQPITHHHHHHHRHTTLLAQPSAAAAPASGPDELFALFLTPCHATPWRSHLVYPSLRARALTCEPPLHTAPRSAEREGYMDETKRFYHGFGADDGSRHWGAGFLAGEMWPLLGGEGSAGKARRGGEVPRYIVGFESIEGVLLDFFDGEAGGAGGDMGVRLRRVWRGWNGLFSDDERKEGYLIVWDTGIFPEEAVVP</sequence>
<feature type="transmembrane region" description="Helical" evidence="12">
    <location>
        <begin position="403"/>
        <end position="427"/>
    </location>
</feature>
<dbReference type="GO" id="GO:0005789">
    <property type="term" value="C:endoplasmic reticulum membrane"/>
    <property type="evidence" value="ECO:0007669"/>
    <property type="project" value="UniProtKB-SubCell"/>
</dbReference>
<comment type="function">
    <text evidence="11">Mannosyltransferase involved in glycosylphosphatidylinositol-anchor biosynthesis. Transfers the third mannose to Man2-GlcN-acyl-PI during GPI precursor assembly.</text>
</comment>
<feature type="transmembrane region" description="Helical" evidence="12">
    <location>
        <begin position="209"/>
        <end position="237"/>
    </location>
</feature>
<keyword evidence="9 12" id="KW-1133">Transmembrane helix</keyword>
<keyword evidence="4" id="KW-0337">GPI-anchor biosynthesis</keyword>
<feature type="transmembrane region" description="Helical" evidence="12">
    <location>
        <begin position="345"/>
        <end position="364"/>
    </location>
</feature>
<proteinExistence type="inferred from homology"/>
<dbReference type="AlphaFoldDB" id="A0A423VC97"/>
<comment type="pathway">
    <text evidence="2">Glycolipid biosynthesis; glycosylphosphatidylinositol-anchor biosynthesis.</text>
</comment>
<keyword evidence="10 12" id="KW-0472">Membrane</keyword>
<dbReference type="PANTHER" id="PTHR22760:SF4">
    <property type="entry name" value="GPI MANNOSYLTRANSFERASE 3"/>
    <property type="match status" value="1"/>
</dbReference>
<evidence type="ECO:0000256" key="11">
    <source>
        <dbReference type="ARBA" id="ARBA00024708"/>
    </source>
</evidence>
<feature type="compositionally biased region" description="Basic residues" evidence="13">
    <location>
        <begin position="456"/>
        <end position="466"/>
    </location>
</feature>
<evidence type="ECO:0000256" key="7">
    <source>
        <dbReference type="ARBA" id="ARBA00022692"/>
    </source>
</evidence>
<feature type="region of interest" description="Disordered" evidence="13">
    <location>
        <begin position="446"/>
        <end position="476"/>
    </location>
</feature>
<comment type="caution">
    <text evidence="14">The sequence shown here is derived from an EMBL/GenBank/DDBJ whole genome shotgun (WGS) entry which is preliminary data.</text>
</comment>
<evidence type="ECO:0000256" key="3">
    <source>
        <dbReference type="ARBA" id="ARBA00006065"/>
    </source>
</evidence>
<evidence type="ECO:0000313" key="15">
    <source>
        <dbReference type="Proteomes" id="UP000284375"/>
    </source>
</evidence>
<evidence type="ECO:0000256" key="10">
    <source>
        <dbReference type="ARBA" id="ARBA00023136"/>
    </source>
</evidence>
<evidence type="ECO:0000256" key="13">
    <source>
        <dbReference type="SAM" id="MobiDB-lite"/>
    </source>
</evidence>
<dbReference type="GO" id="GO:0000026">
    <property type="term" value="F:alpha-1,2-mannosyltransferase activity"/>
    <property type="evidence" value="ECO:0007669"/>
    <property type="project" value="TreeGrafter"/>
</dbReference>
<evidence type="ECO:0000256" key="4">
    <source>
        <dbReference type="ARBA" id="ARBA00022502"/>
    </source>
</evidence>
<keyword evidence="7 12" id="KW-0812">Transmembrane</keyword>
<evidence type="ECO:0000256" key="9">
    <source>
        <dbReference type="ARBA" id="ARBA00022989"/>
    </source>
</evidence>
<accession>A0A423VC97</accession>
<comment type="subcellular location">
    <subcellularLocation>
        <location evidence="1 12">Endoplasmic reticulum membrane</location>
        <topology evidence="1 12">Multi-pass membrane protein</topology>
    </subcellularLocation>
</comment>
<feature type="transmembrane region" description="Helical" evidence="12">
    <location>
        <begin position="370"/>
        <end position="391"/>
    </location>
</feature>
<dbReference type="EC" id="2.4.1.-" evidence="12"/>
<evidence type="ECO:0000256" key="2">
    <source>
        <dbReference type="ARBA" id="ARBA00004687"/>
    </source>
</evidence>
<dbReference type="UniPathway" id="UPA00196"/>
<comment type="similarity">
    <text evidence="3">Belongs to the glycosyltransferase 22 family. PIGB subfamily.</text>
</comment>
<feature type="transmembrane region" description="Helical" evidence="12">
    <location>
        <begin position="312"/>
        <end position="333"/>
    </location>
</feature>
<dbReference type="STRING" id="252740.A0A423VC97"/>
<dbReference type="Proteomes" id="UP000284375">
    <property type="component" value="Unassembled WGS sequence"/>
</dbReference>
<keyword evidence="5 12" id="KW-0328">Glycosyltransferase</keyword>
<evidence type="ECO:0000256" key="12">
    <source>
        <dbReference type="RuleBase" id="RU363075"/>
    </source>
</evidence>
<dbReference type="OrthoDB" id="416834at2759"/>
<gene>
    <name evidence="14" type="ORF">VSDG_09153</name>
</gene>
<dbReference type="EMBL" id="LJZO01000065">
    <property type="protein sequence ID" value="ROV88590.1"/>
    <property type="molecule type" value="Genomic_DNA"/>
</dbReference>
<dbReference type="PANTHER" id="PTHR22760">
    <property type="entry name" value="GLYCOSYLTRANSFERASE"/>
    <property type="match status" value="1"/>
</dbReference>